<dbReference type="RefSeq" id="XP_011775649.1">
    <property type="nucleotide sequence ID" value="XM_011777347.1"/>
</dbReference>
<name>C9ZVD4_TRYB9</name>
<feature type="region of interest" description="Disordered" evidence="1">
    <location>
        <begin position="66"/>
        <end position="99"/>
    </location>
</feature>
<organism evidence="2 3">
    <name type="scientific">Trypanosoma brucei gambiense (strain MHOM/CI/86/DAL972)</name>
    <dbReference type="NCBI Taxonomy" id="679716"/>
    <lineage>
        <taxon>Eukaryota</taxon>
        <taxon>Discoba</taxon>
        <taxon>Euglenozoa</taxon>
        <taxon>Kinetoplastea</taxon>
        <taxon>Metakinetoplastina</taxon>
        <taxon>Trypanosomatida</taxon>
        <taxon>Trypanosomatidae</taxon>
        <taxon>Trypanosoma</taxon>
    </lineage>
</organism>
<sequence>MQYTPPPQSKTKLPFNRPRANHVSSSAAITLTVWAFPLLQFPFKGKVSITVVKTTTIRRKNVTARMLNRKRKTHPHPPNQHTELYNTPDDGGNGERYGA</sequence>
<protein>
    <submittedName>
        <fullName evidence="2">Uncharacterized protein</fullName>
    </submittedName>
</protein>
<dbReference type="Proteomes" id="UP000002316">
    <property type="component" value="Chromosome 8"/>
</dbReference>
<reference evidence="3" key="1">
    <citation type="journal article" date="2010" name="PLoS Negl. Trop. Dis.">
        <title>The genome sequence of Trypanosoma brucei gambiense, causative agent of chronic human african trypanosomiasis.</title>
        <authorList>
            <person name="Jackson A.P."/>
            <person name="Sanders M."/>
            <person name="Berry A."/>
            <person name="McQuillan J."/>
            <person name="Aslett M.A."/>
            <person name="Quail M.A."/>
            <person name="Chukualim B."/>
            <person name="Capewell P."/>
            <person name="MacLeod A."/>
            <person name="Melville S.E."/>
            <person name="Gibson W."/>
            <person name="Barry J.D."/>
            <person name="Berriman M."/>
            <person name="Hertz-Fowler C."/>
        </authorList>
    </citation>
    <scope>NUCLEOTIDE SEQUENCE [LARGE SCALE GENOMIC DNA]</scope>
    <source>
        <strain evidence="3">MHOM/CI/86/DAL972</strain>
    </source>
</reference>
<gene>
    <name evidence="2" type="ORF">TbgDal_VIII3200</name>
</gene>
<dbReference type="EMBL" id="FN554971">
    <property type="protein sequence ID" value="CBH13372.1"/>
    <property type="molecule type" value="Genomic_DNA"/>
</dbReference>
<accession>C9ZVD4</accession>
<dbReference type="KEGG" id="tbg:TbgDal_VIII3200"/>
<proteinExistence type="predicted"/>
<evidence type="ECO:0000313" key="3">
    <source>
        <dbReference type="Proteomes" id="UP000002316"/>
    </source>
</evidence>
<dbReference type="AlphaFoldDB" id="C9ZVD4"/>
<evidence type="ECO:0000256" key="1">
    <source>
        <dbReference type="SAM" id="MobiDB-lite"/>
    </source>
</evidence>
<evidence type="ECO:0000313" key="2">
    <source>
        <dbReference type="EMBL" id="CBH13372.1"/>
    </source>
</evidence>
<feature type="compositionally biased region" description="Basic residues" evidence="1">
    <location>
        <begin position="66"/>
        <end position="75"/>
    </location>
</feature>
<dbReference type="GeneID" id="23863503"/>